<dbReference type="PANTHER" id="PTHR43479">
    <property type="entry name" value="ACREF/ENVCD OPERON REPRESSOR-RELATED"/>
    <property type="match status" value="1"/>
</dbReference>
<dbReference type="PATRIC" id="fig|1423734.3.peg.1470"/>
<sequence>MAYRQISKTDTHIWNALFELLEQEAFTEITINQICSIAEISRTTFYRHYVDKYELLSKVNQYFTDSLAHFLRERLDAADIKDALIKISQFLSQNAPQILALFAVHTPESDLSELFKKILHDKFSSYIHKSHLEGQIKKLPLDYLTDLYVAVSMVFLSYSLKNGLDIKIVESLNDIQNLIFYE</sequence>
<comment type="caution">
    <text evidence="4">The sequence shown here is derived from an EMBL/GenBank/DDBJ whole genome shotgun (WGS) entry which is preliminary data.</text>
</comment>
<feature type="DNA-binding region" description="H-T-H motif" evidence="2">
    <location>
        <begin position="30"/>
        <end position="49"/>
    </location>
</feature>
<organism evidence="4 5">
    <name type="scientific">Agrilactobacillus composti DSM 18527 = JCM 14202</name>
    <dbReference type="NCBI Taxonomy" id="1423734"/>
    <lineage>
        <taxon>Bacteria</taxon>
        <taxon>Bacillati</taxon>
        <taxon>Bacillota</taxon>
        <taxon>Bacilli</taxon>
        <taxon>Lactobacillales</taxon>
        <taxon>Lactobacillaceae</taxon>
        <taxon>Agrilactobacillus</taxon>
    </lineage>
</organism>
<keyword evidence="1 2" id="KW-0238">DNA-binding</keyword>
<dbReference type="RefSeq" id="WP_035454310.1">
    <property type="nucleotide sequence ID" value="NZ_AZGA01000087.1"/>
</dbReference>
<protein>
    <submittedName>
        <fullName evidence="4">Transcriptional regulator, TetR family protein</fullName>
    </submittedName>
</protein>
<dbReference type="STRING" id="1423734.FC83_GL001453"/>
<evidence type="ECO:0000256" key="2">
    <source>
        <dbReference type="PROSITE-ProRule" id="PRU00335"/>
    </source>
</evidence>
<dbReference type="PANTHER" id="PTHR43479:SF11">
    <property type="entry name" value="ACREF_ENVCD OPERON REPRESSOR-RELATED"/>
    <property type="match status" value="1"/>
</dbReference>
<reference evidence="4 5" key="1">
    <citation type="journal article" date="2015" name="Genome Announc.">
        <title>Expanding the biotechnology potential of lactobacilli through comparative genomics of 213 strains and associated genera.</title>
        <authorList>
            <person name="Sun Z."/>
            <person name="Harris H.M."/>
            <person name="McCann A."/>
            <person name="Guo C."/>
            <person name="Argimon S."/>
            <person name="Zhang W."/>
            <person name="Yang X."/>
            <person name="Jeffery I.B."/>
            <person name="Cooney J.C."/>
            <person name="Kagawa T.F."/>
            <person name="Liu W."/>
            <person name="Song Y."/>
            <person name="Salvetti E."/>
            <person name="Wrobel A."/>
            <person name="Rasinkangas P."/>
            <person name="Parkhill J."/>
            <person name="Rea M.C."/>
            <person name="O'Sullivan O."/>
            <person name="Ritari J."/>
            <person name="Douillard F.P."/>
            <person name="Paul Ross R."/>
            <person name="Yang R."/>
            <person name="Briner A.E."/>
            <person name="Felis G.E."/>
            <person name="de Vos W.M."/>
            <person name="Barrangou R."/>
            <person name="Klaenhammer T.R."/>
            <person name="Caufield P.W."/>
            <person name="Cui Y."/>
            <person name="Zhang H."/>
            <person name="O'Toole P.W."/>
        </authorList>
    </citation>
    <scope>NUCLEOTIDE SEQUENCE [LARGE SCALE GENOMIC DNA]</scope>
    <source>
        <strain evidence="4 5">DSM 18527</strain>
    </source>
</reference>
<dbReference type="EMBL" id="AZGA01000087">
    <property type="protein sequence ID" value="KRM30892.1"/>
    <property type="molecule type" value="Genomic_DNA"/>
</dbReference>
<keyword evidence="5" id="KW-1185">Reference proteome</keyword>
<dbReference type="AlphaFoldDB" id="X0PTZ0"/>
<dbReference type="eggNOG" id="COG1309">
    <property type="taxonomic scope" value="Bacteria"/>
</dbReference>
<dbReference type="OrthoDB" id="9810250at2"/>
<accession>X0PTZ0</accession>
<dbReference type="GO" id="GO:0003677">
    <property type="term" value="F:DNA binding"/>
    <property type="evidence" value="ECO:0007669"/>
    <property type="project" value="UniProtKB-UniRule"/>
</dbReference>
<evidence type="ECO:0000259" key="3">
    <source>
        <dbReference type="PROSITE" id="PS50977"/>
    </source>
</evidence>
<dbReference type="Gene3D" id="1.10.357.10">
    <property type="entry name" value="Tetracycline Repressor, domain 2"/>
    <property type="match status" value="1"/>
</dbReference>
<feature type="domain" description="HTH tetR-type" evidence="3">
    <location>
        <begin position="7"/>
        <end position="67"/>
    </location>
</feature>
<evidence type="ECO:0000313" key="4">
    <source>
        <dbReference type="EMBL" id="KRM30892.1"/>
    </source>
</evidence>
<dbReference type="InterPro" id="IPR050624">
    <property type="entry name" value="HTH-type_Tx_Regulator"/>
</dbReference>
<evidence type="ECO:0000256" key="1">
    <source>
        <dbReference type="ARBA" id="ARBA00023125"/>
    </source>
</evidence>
<name>X0PTZ0_9LACO</name>
<dbReference type="InterPro" id="IPR009057">
    <property type="entry name" value="Homeodomain-like_sf"/>
</dbReference>
<gene>
    <name evidence="4" type="ORF">FC83_GL001453</name>
</gene>
<dbReference type="Pfam" id="PF00440">
    <property type="entry name" value="TetR_N"/>
    <property type="match status" value="1"/>
</dbReference>
<evidence type="ECO:0000313" key="5">
    <source>
        <dbReference type="Proteomes" id="UP000051236"/>
    </source>
</evidence>
<dbReference type="Proteomes" id="UP000051236">
    <property type="component" value="Unassembled WGS sequence"/>
</dbReference>
<dbReference type="InterPro" id="IPR001647">
    <property type="entry name" value="HTH_TetR"/>
</dbReference>
<dbReference type="PROSITE" id="PS50977">
    <property type="entry name" value="HTH_TETR_2"/>
    <property type="match status" value="1"/>
</dbReference>
<proteinExistence type="predicted"/>
<dbReference type="SUPFAM" id="SSF46689">
    <property type="entry name" value="Homeodomain-like"/>
    <property type="match status" value="1"/>
</dbReference>